<comment type="caution">
    <text evidence="1">The sequence shown here is derived from an EMBL/GenBank/DDBJ whole genome shotgun (WGS) entry which is preliminary data.</text>
</comment>
<protein>
    <submittedName>
        <fullName evidence="1">Uncharacterized protein</fullName>
    </submittedName>
</protein>
<accession>A0A820SC01</accession>
<evidence type="ECO:0000313" key="2">
    <source>
        <dbReference type="Proteomes" id="UP000663881"/>
    </source>
</evidence>
<feature type="non-terminal residue" evidence="1">
    <location>
        <position position="25"/>
    </location>
</feature>
<dbReference type="EMBL" id="CAJOAY010034898">
    <property type="protein sequence ID" value="CAF4448001.1"/>
    <property type="molecule type" value="Genomic_DNA"/>
</dbReference>
<reference evidence="1" key="1">
    <citation type="submission" date="2021-02" db="EMBL/GenBank/DDBJ databases">
        <authorList>
            <person name="Nowell W R."/>
        </authorList>
    </citation>
    <scope>NUCLEOTIDE SEQUENCE</scope>
</reference>
<proteinExistence type="predicted"/>
<gene>
    <name evidence="1" type="ORF">OKA104_LOCUS54001</name>
</gene>
<evidence type="ECO:0000313" key="1">
    <source>
        <dbReference type="EMBL" id="CAF4448001.1"/>
    </source>
</evidence>
<dbReference type="AlphaFoldDB" id="A0A820SC01"/>
<name>A0A820SC01_9BILA</name>
<dbReference type="Proteomes" id="UP000663881">
    <property type="component" value="Unassembled WGS sequence"/>
</dbReference>
<organism evidence="1 2">
    <name type="scientific">Adineta steineri</name>
    <dbReference type="NCBI Taxonomy" id="433720"/>
    <lineage>
        <taxon>Eukaryota</taxon>
        <taxon>Metazoa</taxon>
        <taxon>Spiralia</taxon>
        <taxon>Gnathifera</taxon>
        <taxon>Rotifera</taxon>
        <taxon>Eurotatoria</taxon>
        <taxon>Bdelloidea</taxon>
        <taxon>Adinetida</taxon>
        <taxon>Adinetidae</taxon>
        <taxon>Adineta</taxon>
    </lineage>
</organism>
<sequence>MDNGSIIQVGGWDSTNLAQNNIIFG</sequence>